<dbReference type="EMBL" id="ML210274">
    <property type="protein sequence ID" value="TFK21256.1"/>
    <property type="molecule type" value="Genomic_DNA"/>
</dbReference>
<evidence type="ECO:0000259" key="1">
    <source>
        <dbReference type="Pfam" id="PF12770"/>
    </source>
</evidence>
<dbReference type="OrthoDB" id="9991317at2759"/>
<dbReference type="Gene3D" id="1.25.40.10">
    <property type="entry name" value="Tetratricopeptide repeat domain"/>
    <property type="match status" value="2"/>
</dbReference>
<accession>A0A5C3KLV3</accession>
<dbReference type="Pfam" id="PF12770">
    <property type="entry name" value="CHAT"/>
    <property type="match status" value="1"/>
</dbReference>
<gene>
    <name evidence="2" type="ORF">FA15DRAFT_707405</name>
</gene>
<name>A0A5C3KLV3_COPMA</name>
<dbReference type="AlphaFoldDB" id="A0A5C3KLV3"/>
<dbReference type="STRING" id="230819.A0A5C3KLV3"/>
<dbReference type="PANTHER" id="PTHR19959:SF119">
    <property type="entry name" value="FUNGAL LIPASE-LIKE DOMAIN-CONTAINING PROTEIN"/>
    <property type="match status" value="1"/>
</dbReference>
<evidence type="ECO:0000313" key="3">
    <source>
        <dbReference type="Proteomes" id="UP000307440"/>
    </source>
</evidence>
<dbReference type="Pfam" id="PF13374">
    <property type="entry name" value="TPR_10"/>
    <property type="match status" value="1"/>
</dbReference>
<evidence type="ECO:0000313" key="2">
    <source>
        <dbReference type="EMBL" id="TFK21256.1"/>
    </source>
</evidence>
<reference evidence="2 3" key="1">
    <citation type="journal article" date="2019" name="Nat. Ecol. Evol.">
        <title>Megaphylogeny resolves global patterns of mushroom evolution.</title>
        <authorList>
            <person name="Varga T."/>
            <person name="Krizsan K."/>
            <person name="Foldi C."/>
            <person name="Dima B."/>
            <person name="Sanchez-Garcia M."/>
            <person name="Sanchez-Ramirez S."/>
            <person name="Szollosi G.J."/>
            <person name="Szarkandi J.G."/>
            <person name="Papp V."/>
            <person name="Albert L."/>
            <person name="Andreopoulos W."/>
            <person name="Angelini C."/>
            <person name="Antonin V."/>
            <person name="Barry K.W."/>
            <person name="Bougher N.L."/>
            <person name="Buchanan P."/>
            <person name="Buyck B."/>
            <person name="Bense V."/>
            <person name="Catcheside P."/>
            <person name="Chovatia M."/>
            <person name="Cooper J."/>
            <person name="Damon W."/>
            <person name="Desjardin D."/>
            <person name="Finy P."/>
            <person name="Geml J."/>
            <person name="Haridas S."/>
            <person name="Hughes K."/>
            <person name="Justo A."/>
            <person name="Karasinski D."/>
            <person name="Kautmanova I."/>
            <person name="Kiss B."/>
            <person name="Kocsube S."/>
            <person name="Kotiranta H."/>
            <person name="LaButti K.M."/>
            <person name="Lechner B.E."/>
            <person name="Liimatainen K."/>
            <person name="Lipzen A."/>
            <person name="Lukacs Z."/>
            <person name="Mihaltcheva S."/>
            <person name="Morgado L.N."/>
            <person name="Niskanen T."/>
            <person name="Noordeloos M.E."/>
            <person name="Ohm R.A."/>
            <person name="Ortiz-Santana B."/>
            <person name="Ovrebo C."/>
            <person name="Racz N."/>
            <person name="Riley R."/>
            <person name="Savchenko A."/>
            <person name="Shiryaev A."/>
            <person name="Soop K."/>
            <person name="Spirin V."/>
            <person name="Szebenyi C."/>
            <person name="Tomsovsky M."/>
            <person name="Tulloss R.E."/>
            <person name="Uehling J."/>
            <person name="Grigoriev I.V."/>
            <person name="Vagvolgyi C."/>
            <person name="Papp T."/>
            <person name="Martin F.M."/>
            <person name="Miettinen O."/>
            <person name="Hibbett D.S."/>
            <person name="Nagy L.G."/>
        </authorList>
    </citation>
    <scope>NUCLEOTIDE SEQUENCE [LARGE SCALE GENOMIC DNA]</scope>
    <source>
        <strain evidence="2 3">CBS 121175</strain>
    </source>
</reference>
<keyword evidence="3" id="KW-1185">Reference proteome</keyword>
<dbReference type="SUPFAM" id="SSF48452">
    <property type="entry name" value="TPR-like"/>
    <property type="match status" value="1"/>
</dbReference>
<sequence>MDSADAPRVNAASSLAQLDQAINEVKNGMDMDALETALTLLKEVLHNESVDPQMKAVAKCLTMKCLTMRYAHFGWAEDLDLCRNYLADSEVPAATLVAAEMLRDSAADLLAACPDMVETAYHLLNQHRQSIDIDQLDYNVCVACEILASDEEIGASQRCQVILCLENALVLKAIKQGREGRGDLDLATDQLSDAKELLLDDDGPLAYFCSQSLGHIGWIMFLEYGDQGGINQVLDSWKQETEIDKKGNDPYTRGVGMIQGDLIQVESAVHLLRKSLVYRPTPHPRRAESLTNLCISHLARFNHTGNFQDVEDAIELSQEALDLRPPPHPLHGLTANNHYCGLWARFERTQNPDDLDDAISLCRRLSQTANHVGISHSALLHNLARGLFSRYDSKHTMEDLEEAIRIYRRALLLSNGDEEHQSSILGNLSAALRAAFNINGNFRDLEECISLGRKALLRHVGHTDHAAALDNLAGCVYARYLRRGNVEDVYEAISLSRNALKHQPSTHPSRAKTLNNLGLYLSTLLPFSKADQHLEESIIFLREAVELRPHPNPERTSSLENLAAALSDRYTRKGDSKDIAEAITLLRSSSKLELPPSPRYPTSLSNLGNALRTRFEAEGDPEDLEESISLLQKASSLIGATHYHWCTVHGSLFQTLHTKYRQSSNEEDFDSAYNVLEAVAQNEVGPLFERFRLSWARARFNRQYNRPSTLQAYRHTVGMLPSLSSLDLTLAERQSVLRAANSLANDAVRYAIERQDLETSVVFFSTARSTFWSQALQLRPPIDKLAVIDPELAGKYRVVSQRLEAASHESTAPAVDQAEEAIYPLVQQREELLSRIRNIDGLHDFLLPPTFDLLKNSATNGPVVLLNDSAAGCDAVIMSTGGSLFHVPLLEINHGILGVLKQAVQQLAKGGRIRTETIRDIEDTLSRDHRLKGRRLYNAGTIMDDDFRYILGVLWAGVVAPVIRTLKLQKTLNPQRIWWCPSGLFCFLPIHAAGDYAKEGTKDTLLDYAISSYCYTPQDLMVPLQQLPADFRFLAVIEPESTGIGAAPLPNTLHELKRIRQHVPTPENLTQYVGNGKPHQSVTNEEVLKEIRRSSFVHFGCHGVQHPEDPLKSTLLLSGGKLTMLNIIQQCQTSMAALAFLSACQTAMSDEARPDESLTLTATMMFAGFKVLSAPCGQSMMKTHQLWQISSTNISLDMEQQDRQR</sequence>
<feature type="domain" description="CHAT" evidence="1">
    <location>
        <begin position="953"/>
        <end position="1170"/>
    </location>
</feature>
<dbReference type="Proteomes" id="UP000307440">
    <property type="component" value="Unassembled WGS sequence"/>
</dbReference>
<organism evidence="2 3">
    <name type="scientific">Coprinopsis marcescibilis</name>
    <name type="common">Agaric fungus</name>
    <name type="synonym">Psathyrella marcescibilis</name>
    <dbReference type="NCBI Taxonomy" id="230819"/>
    <lineage>
        <taxon>Eukaryota</taxon>
        <taxon>Fungi</taxon>
        <taxon>Dikarya</taxon>
        <taxon>Basidiomycota</taxon>
        <taxon>Agaricomycotina</taxon>
        <taxon>Agaricomycetes</taxon>
        <taxon>Agaricomycetidae</taxon>
        <taxon>Agaricales</taxon>
        <taxon>Agaricineae</taxon>
        <taxon>Psathyrellaceae</taxon>
        <taxon>Coprinopsis</taxon>
    </lineage>
</organism>
<protein>
    <recommendedName>
        <fullName evidence="1">CHAT domain-containing protein</fullName>
    </recommendedName>
</protein>
<dbReference type="PANTHER" id="PTHR19959">
    <property type="entry name" value="KINESIN LIGHT CHAIN"/>
    <property type="match status" value="1"/>
</dbReference>
<dbReference type="InterPro" id="IPR011990">
    <property type="entry name" value="TPR-like_helical_dom_sf"/>
</dbReference>
<dbReference type="InterPro" id="IPR024983">
    <property type="entry name" value="CHAT_dom"/>
</dbReference>
<proteinExistence type="predicted"/>